<evidence type="ECO:0000313" key="3">
    <source>
        <dbReference type="EMBL" id="MBE8717167.1"/>
    </source>
</evidence>
<dbReference type="PANTHER" id="PTHR44086">
    <property type="entry name" value="THIOSULFATE SULFURTRANSFERASE RDL2, MITOCHONDRIAL-RELATED"/>
    <property type="match status" value="1"/>
</dbReference>
<comment type="caution">
    <text evidence="3">The sequence shown here is derived from an EMBL/GenBank/DDBJ whole genome shotgun (WGS) entry which is preliminary data.</text>
</comment>
<dbReference type="Gene3D" id="6.10.140.1340">
    <property type="match status" value="1"/>
</dbReference>
<sequence length="172" mass="18779">MAVIDVKPLTAQQWLAEGALLVDIREPDEYAREHIANARSAPLSRWQPDQLPEAATRKIIFHCKSGQRTRQNAAHLASGISSDVYLLEGGLDAWKQAGLPTRKVAGQPLELMRQVQIIAGSLTLLGVLLGFTLSPAFFWLSGFVGAGLLFAGISGFCGMARLLMLMPWNRPK</sequence>
<feature type="transmembrane region" description="Helical" evidence="1">
    <location>
        <begin position="143"/>
        <end position="164"/>
    </location>
</feature>
<keyword evidence="1" id="KW-0472">Membrane</keyword>
<dbReference type="InterPro" id="IPR021309">
    <property type="entry name" value="YgaP-like_TM"/>
</dbReference>
<dbReference type="AlphaFoldDB" id="A0A928V5T8"/>
<dbReference type="SUPFAM" id="SSF52821">
    <property type="entry name" value="Rhodanese/Cell cycle control phosphatase"/>
    <property type="match status" value="1"/>
</dbReference>
<dbReference type="GO" id="GO:0004792">
    <property type="term" value="F:thiosulfate-cyanide sulfurtransferase activity"/>
    <property type="evidence" value="ECO:0007669"/>
    <property type="project" value="TreeGrafter"/>
</dbReference>
<organism evidence="3 4">
    <name type="scientific">Cellvibrio polysaccharolyticus</name>
    <dbReference type="NCBI Taxonomy" id="2082724"/>
    <lineage>
        <taxon>Bacteria</taxon>
        <taxon>Pseudomonadati</taxon>
        <taxon>Pseudomonadota</taxon>
        <taxon>Gammaproteobacteria</taxon>
        <taxon>Cellvibrionales</taxon>
        <taxon>Cellvibrionaceae</taxon>
        <taxon>Cellvibrio</taxon>
    </lineage>
</organism>
<dbReference type="Pfam" id="PF00581">
    <property type="entry name" value="Rhodanese"/>
    <property type="match status" value="1"/>
</dbReference>
<keyword evidence="4" id="KW-1185">Reference proteome</keyword>
<protein>
    <submittedName>
        <fullName evidence="3">DUF2892 domain-containing protein</fullName>
    </submittedName>
</protein>
<feature type="transmembrane region" description="Helical" evidence="1">
    <location>
        <begin position="117"/>
        <end position="137"/>
    </location>
</feature>
<feature type="domain" description="Rhodanese" evidence="2">
    <location>
        <begin position="15"/>
        <end position="103"/>
    </location>
</feature>
<evidence type="ECO:0000256" key="1">
    <source>
        <dbReference type="SAM" id="Phobius"/>
    </source>
</evidence>
<name>A0A928V5T8_9GAMM</name>
<gene>
    <name evidence="3" type="ORF">C4F51_08195</name>
</gene>
<dbReference type="Proteomes" id="UP000652567">
    <property type="component" value="Unassembled WGS sequence"/>
</dbReference>
<dbReference type="EMBL" id="PRDL01000001">
    <property type="protein sequence ID" value="MBE8717167.1"/>
    <property type="molecule type" value="Genomic_DNA"/>
</dbReference>
<reference evidence="3" key="1">
    <citation type="submission" date="2018-07" db="EMBL/GenBank/DDBJ databases">
        <title>Genome assembly of strain Ka43.</title>
        <authorList>
            <person name="Kukolya J."/>
            <person name="Nagy I."/>
            <person name="Horvath B."/>
            <person name="Toth A."/>
        </authorList>
    </citation>
    <scope>NUCLEOTIDE SEQUENCE</scope>
    <source>
        <strain evidence="3">KB43</strain>
    </source>
</reference>
<dbReference type="Pfam" id="PF11127">
    <property type="entry name" value="YgaP-like_TM"/>
    <property type="match status" value="1"/>
</dbReference>
<dbReference type="PROSITE" id="PS50206">
    <property type="entry name" value="RHODANESE_3"/>
    <property type="match status" value="1"/>
</dbReference>
<dbReference type="RefSeq" id="WP_193908802.1">
    <property type="nucleotide sequence ID" value="NZ_PRDL01000001.1"/>
</dbReference>
<dbReference type="PANTHER" id="PTHR44086:SF10">
    <property type="entry name" value="THIOSULFATE SULFURTRANSFERASE_RHODANESE-LIKE DOMAIN-CONTAINING PROTEIN 3"/>
    <property type="match status" value="1"/>
</dbReference>
<dbReference type="InterPro" id="IPR036873">
    <property type="entry name" value="Rhodanese-like_dom_sf"/>
</dbReference>
<dbReference type="InterPro" id="IPR001763">
    <property type="entry name" value="Rhodanese-like_dom"/>
</dbReference>
<dbReference type="Gene3D" id="3.40.250.10">
    <property type="entry name" value="Rhodanese-like domain"/>
    <property type="match status" value="1"/>
</dbReference>
<proteinExistence type="predicted"/>
<keyword evidence="1" id="KW-0812">Transmembrane</keyword>
<evidence type="ECO:0000313" key="4">
    <source>
        <dbReference type="Proteomes" id="UP000652567"/>
    </source>
</evidence>
<accession>A0A928V5T8</accession>
<keyword evidence="1" id="KW-1133">Transmembrane helix</keyword>
<dbReference type="SMART" id="SM00450">
    <property type="entry name" value="RHOD"/>
    <property type="match status" value="1"/>
</dbReference>
<evidence type="ECO:0000259" key="2">
    <source>
        <dbReference type="PROSITE" id="PS50206"/>
    </source>
</evidence>